<dbReference type="RefSeq" id="WP_092526059.1">
    <property type="nucleotide sequence ID" value="NZ_FNKO01000002.1"/>
</dbReference>
<evidence type="ECO:0000313" key="3">
    <source>
        <dbReference type="Proteomes" id="UP000199301"/>
    </source>
</evidence>
<evidence type="ECO:0000313" key="2">
    <source>
        <dbReference type="EMBL" id="SDR14028.1"/>
    </source>
</evidence>
<proteinExistence type="predicted"/>
<dbReference type="STRING" id="995062.SAMN04489718_3725"/>
<feature type="region of interest" description="Disordered" evidence="1">
    <location>
        <begin position="67"/>
        <end position="114"/>
    </location>
</feature>
<dbReference type="AlphaFoldDB" id="A0A1H1GMB5"/>
<dbReference type="Proteomes" id="UP000199301">
    <property type="component" value="Unassembled WGS sequence"/>
</dbReference>
<dbReference type="EMBL" id="FNKO01000002">
    <property type="protein sequence ID" value="SDR14028.1"/>
    <property type="molecule type" value="Genomic_DNA"/>
</dbReference>
<accession>A0A1H1GMB5</accession>
<feature type="compositionally biased region" description="Low complexity" evidence="1">
    <location>
        <begin position="71"/>
        <end position="102"/>
    </location>
</feature>
<organism evidence="2 3">
    <name type="scientific">Actinopolyspora saharensis</name>
    <dbReference type="NCBI Taxonomy" id="995062"/>
    <lineage>
        <taxon>Bacteria</taxon>
        <taxon>Bacillati</taxon>
        <taxon>Actinomycetota</taxon>
        <taxon>Actinomycetes</taxon>
        <taxon>Actinopolysporales</taxon>
        <taxon>Actinopolysporaceae</taxon>
        <taxon>Actinopolyspora</taxon>
    </lineage>
</organism>
<keyword evidence="3" id="KW-1185">Reference proteome</keyword>
<evidence type="ECO:0000256" key="1">
    <source>
        <dbReference type="SAM" id="MobiDB-lite"/>
    </source>
</evidence>
<gene>
    <name evidence="2" type="ORF">SAMN04489718_3725</name>
</gene>
<name>A0A1H1GMB5_9ACTN</name>
<sequence length="114" mass="12467">MDGRELLLPLVVLGTPGTVLALVVRWERRSEWLSNGPQQAQYCGVQPAQYCGQPGYYYQSGDVPQVASPYQQQPAQQWQQPRWRANQQNGPSPAPSTAASSRRGVRGSLGGVTV</sequence>
<reference evidence="3" key="1">
    <citation type="submission" date="2016-10" db="EMBL/GenBank/DDBJ databases">
        <authorList>
            <person name="Varghese N."/>
            <person name="Submissions S."/>
        </authorList>
    </citation>
    <scope>NUCLEOTIDE SEQUENCE [LARGE SCALE GENOMIC DNA]</scope>
    <source>
        <strain evidence="3">DSM 45459</strain>
    </source>
</reference>
<protein>
    <submittedName>
        <fullName evidence="2">Uncharacterized protein</fullName>
    </submittedName>
</protein>